<dbReference type="InterPro" id="IPR002656">
    <property type="entry name" value="Acyl_transf_3_dom"/>
</dbReference>
<dbReference type="PANTHER" id="PTHR23028">
    <property type="entry name" value="ACETYLTRANSFERASE"/>
    <property type="match status" value="1"/>
</dbReference>
<dbReference type="EMBL" id="CP037421">
    <property type="protein sequence ID" value="QDT27173.1"/>
    <property type="molecule type" value="Genomic_DNA"/>
</dbReference>
<protein>
    <submittedName>
        <fullName evidence="1">Acyltransferase family protein</fullName>
    </submittedName>
</protein>
<gene>
    <name evidence="1" type="ORF">Enr10x_24880</name>
</gene>
<accession>A0A518A5F9</accession>
<keyword evidence="2" id="KW-1185">Reference proteome</keyword>
<dbReference type="GO" id="GO:0016747">
    <property type="term" value="F:acyltransferase activity, transferring groups other than amino-acyl groups"/>
    <property type="evidence" value="ECO:0007669"/>
    <property type="project" value="InterPro"/>
</dbReference>
<dbReference type="GO" id="GO:0016020">
    <property type="term" value="C:membrane"/>
    <property type="evidence" value="ECO:0007669"/>
    <property type="project" value="TreeGrafter"/>
</dbReference>
<dbReference type="Proteomes" id="UP000315647">
    <property type="component" value="Chromosome"/>
</dbReference>
<proteinExistence type="predicted"/>
<keyword evidence="1" id="KW-0012">Acyltransferase</keyword>
<keyword evidence="1" id="KW-0808">Transferase</keyword>
<dbReference type="Pfam" id="PF01757">
    <property type="entry name" value="Acyl_transf_3"/>
    <property type="match status" value="1"/>
</dbReference>
<name>A0A518A5F9_9PLAN</name>
<dbReference type="AlphaFoldDB" id="A0A518A5F9"/>
<reference evidence="1 2" key="1">
    <citation type="submission" date="2019-03" db="EMBL/GenBank/DDBJ databases">
        <title>Deep-cultivation of Planctomycetes and their phenomic and genomic characterization uncovers novel biology.</title>
        <authorList>
            <person name="Wiegand S."/>
            <person name="Jogler M."/>
            <person name="Boedeker C."/>
            <person name="Pinto D."/>
            <person name="Vollmers J."/>
            <person name="Rivas-Marin E."/>
            <person name="Kohn T."/>
            <person name="Peeters S.H."/>
            <person name="Heuer A."/>
            <person name="Rast P."/>
            <person name="Oberbeckmann S."/>
            <person name="Bunk B."/>
            <person name="Jeske O."/>
            <person name="Meyerdierks A."/>
            <person name="Storesund J.E."/>
            <person name="Kallscheuer N."/>
            <person name="Luecker S."/>
            <person name="Lage O.M."/>
            <person name="Pohl T."/>
            <person name="Merkel B.J."/>
            <person name="Hornburger P."/>
            <person name="Mueller R.-W."/>
            <person name="Bruemmer F."/>
            <person name="Labrenz M."/>
            <person name="Spormann A.M."/>
            <person name="Op den Camp H."/>
            <person name="Overmann J."/>
            <person name="Amann R."/>
            <person name="Jetten M.S.M."/>
            <person name="Mascher T."/>
            <person name="Medema M.H."/>
            <person name="Devos D.P."/>
            <person name="Kaster A.-K."/>
            <person name="Ovreas L."/>
            <person name="Rohde M."/>
            <person name="Galperin M.Y."/>
            <person name="Jogler C."/>
        </authorList>
    </citation>
    <scope>NUCLEOTIDE SEQUENCE [LARGE SCALE GENOMIC DNA]</scope>
    <source>
        <strain evidence="1 2">Enr10</strain>
    </source>
</reference>
<dbReference type="InterPro" id="IPR050879">
    <property type="entry name" value="Acyltransferase_3"/>
</dbReference>
<evidence type="ECO:0000313" key="2">
    <source>
        <dbReference type="Proteomes" id="UP000315647"/>
    </source>
</evidence>
<dbReference type="PANTHER" id="PTHR23028:SF53">
    <property type="entry name" value="ACYL_TRANSF_3 DOMAIN-CONTAINING PROTEIN"/>
    <property type="match status" value="1"/>
</dbReference>
<sequence length="371" mass="41661">MLSNPGEEMDLLPLDHPRLKKNNFDLLRLLLALTVCLVHATELSGFEALRSVTGFLSSRIAVQAFFVVSGFLIVMSYERSSSLLSYTSKRIRRIYPAYFTVVLLSALGLALVSTQPLPEYFSLSWVKYLLANLTFLNFIQSTLPGVFEANRLPAVNGALWTLKVEVMFYVSVPLLVFCLRRAPRLPLLLLVYALSVGYATFLLGAAAQTGNAFYEQLARQLPGQLCFFVAGAGLFYYLPLFERRVKLFVTLAALVLLIDHWTPLPWLQPMALAVIVLFFGLFLYAGNFGKYGDFSYGVYILHFPLIQLLLNAGWSAEHPWLFLATAVSLTFFGAVLMWNLVEKRFLLRSSHYVSSVETSQKASPVKQPARI</sequence>
<dbReference type="GO" id="GO:0000271">
    <property type="term" value="P:polysaccharide biosynthetic process"/>
    <property type="evidence" value="ECO:0007669"/>
    <property type="project" value="TreeGrafter"/>
</dbReference>
<organism evidence="1 2">
    <name type="scientific">Gimesia panareensis</name>
    <dbReference type="NCBI Taxonomy" id="2527978"/>
    <lineage>
        <taxon>Bacteria</taxon>
        <taxon>Pseudomonadati</taxon>
        <taxon>Planctomycetota</taxon>
        <taxon>Planctomycetia</taxon>
        <taxon>Planctomycetales</taxon>
        <taxon>Planctomycetaceae</taxon>
        <taxon>Gimesia</taxon>
    </lineage>
</organism>
<accession>A0A517Q6D2</accession>
<evidence type="ECO:0000313" key="1">
    <source>
        <dbReference type="EMBL" id="QDT27173.1"/>
    </source>
</evidence>